<dbReference type="EMBL" id="ADVG01000005">
    <property type="protein sequence ID" value="EFH79989.1"/>
    <property type="molecule type" value="Genomic_DNA"/>
</dbReference>
<name>D6TBJ7_KTERA</name>
<dbReference type="Proteomes" id="UP000004508">
    <property type="component" value="Unassembled WGS sequence"/>
</dbReference>
<evidence type="ECO:0000313" key="8">
    <source>
        <dbReference type="EMBL" id="EFH83712.1"/>
    </source>
</evidence>
<reference evidence="9 13" key="1">
    <citation type="journal article" date="2011" name="Stand. Genomic Sci.">
        <title>Non-contiguous finished genome sequence and contextual data of the filamentous soil bacterium Ktedonobacter racemifer type strain (SOSP1-21).</title>
        <authorList>
            <person name="Chang Y.J."/>
            <person name="Land M."/>
            <person name="Hauser L."/>
            <person name="Chertkov O."/>
            <person name="Del Rio T.G."/>
            <person name="Nolan M."/>
            <person name="Copeland A."/>
            <person name="Tice H."/>
            <person name="Cheng J.F."/>
            <person name="Lucas S."/>
            <person name="Han C."/>
            <person name="Goodwin L."/>
            <person name="Pitluck S."/>
            <person name="Ivanova N."/>
            <person name="Ovchinikova G."/>
            <person name="Pati A."/>
            <person name="Chen A."/>
            <person name="Palaniappan K."/>
            <person name="Mavromatis K."/>
            <person name="Liolios K."/>
            <person name="Brettin T."/>
            <person name="Fiebig A."/>
            <person name="Rohde M."/>
            <person name="Abt B."/>
            <person name="Goker M."/>
            <person name="Detter J.C."/>
            <person name="Woyke T."/>
            <person name="Bristow J."/>
            <person name="Eisen J.A."/>
            <person name="Markowitz V."/>
            <person name="Hugenholtz P."/>
            <person name="Kyrpides N.C."/>
            <person name="Klenk H.P."/>
            <person name="Lapidus A."/>
        </authorList>
    </citation>
    <scope>NUCLEOTIDE SEQUENCE [LARGE SCALE GENOMIC DNA]</scope>
    <source>
        <strain evidence="13">DSM 44963</strain>
        <strain evidence="9">SOSP1-21</strain>
    </source>
</reference>
<comment type="caution">
    <text evidence="9">The sequence shown here is derived from an EMBL/GenBank/DDBJ whole genome shotgun (WGS) entry which is preliminary data.</text>
</comment>
<evidence type="ECO:0000313" key="2">
    <source>
        <dbReference type="EMBL" id="EFH79988.1"/>
    </source>
</evidence>
<dbReference type="EMBL" id="ADVG01000005">
    <property type="protein sequence ID" value="EFH80177.1"/>
    <property type="molecule type" value="Genomic_DNA"/>
</dbReference>
<dbReference type="EMBL" id="ADVG01000003">
    <property type="protein sequence ID" value="EFH83712.1"/>
    <property type="molecule type" value="Genomic_DNA"/>
</dbReference>
<keyword evidence="13" id="KW-1185">Reference proteome</keyword>
<evidence type="ECO:0000313" key="10">
    <source>
        <dbReference type="EMBL" id="EFH88147.1"/>
    </source>
</evidence>
<dbReference type="EMBL" id="ADVG01000001">
    <property type="protein sequence ID" value="EFH89002.1"/>
    <property type="molecule type" value="Genomic_DNA"/>
</dbReference>
<dbReference type="EMBL" id="ADVG01000005">
    <property type="protein sequence ID" value="EFH79988.1"/>
    <property type="molecule type" value="Genomic_DNA"/>
</dbReference>
<dbReference type="EMBL" id="ADVG01000001">
    <property type="protein sequence ID" value="EFH88147.1"/>
    <property type="molecule type" value="Genomic_DNA"/>
</dbReference>
<evidence type="ECO:0000313" key="9">
    <source>
        <dbReference type="EMBL" id="EFH87981.1"/>
    </source>
</evidence>
<dbReference type="EMBL" id="ADVG01000005">
    <property type="protein sequence ID" value="EFH80549.1"/>
    <property type="molecule type" value="Genomic_DNA"/>
</dbReference>
<feature type="compositionally biased region" description="Polar residues" evidence="1">
    <location>
        <begin position="1"/>
        <end position="10"/>
    </location>
</feature>
<evidence type="ECO:0000313" key="12">
    <source>
        <dbReference type="EMBL" id="EFH89002.1"/>
    </source>
</evidence>
<evidence type="ECO:0000313" key="6">
    <source>
        <dbReference type="EMBL" id="EFH80549.1"/>
    </source>
</evidence>
<evidence type="ECO:0000313" key="4">
    <source>
        <dbReference type="EMBL" id="EFH80177.1"/>
    </source>
</evidence>
<accession>D6TBJ7</accession>
<evidence type="ECO:0000313" key="7">
    <source>
        <dbReference type="EMBL" id="EFH82847.1"/>
    </source>
</evidence>
<evidence type="ECO:0000313" key="11">
    <source>
        <dbReference type="EMBL" id="EFH88623.1"/>
    </source>
</evidence>
<gene>
    <name evidence="2" type="ORF">Krac_0523</name>
    <name evidence="3" type="ORF">Krac_0524</name>
    <name evidence="4" type="ORF">Krac_0745</name>
    <name evidence="11" type="ORF">Krac_10101</name>
    <name evidence="5" type="ORF">Krac_1012</name>
    <name evidence="12" type="ORF">Krac_10523</name>
    <name evidence="6" type="ORF">Krac_1162</name>
    <name evidence="7" type="ORF">Krac_3710</name>
    <name evidence="8" type="ORF">Krac_4707</name>
    <name evidence="9" type="ORF">Krac_9347</name>
    <name evidence="10" type="ORF">Krac_9551</name>
</gene>
<evidence type="ECO:0000313" key="5">
    <source>
        <dbReference type="EMBL" id="EFH80418.1"/>
    </source>
</evidence>
<protein>
    <submittedName>
        <fullName evidence="9">Uncharacterized protein</fullName>
    </submittedName>
</protein>
<evidence type="ECO:0000313" key="13">
    <source>
        <dbReference type="Proteomes" id="UP000004508"/>
    </source>
</evidence>
<dbReference type="EMBL" id="ADVG01000001">
    <property type="protein sequence ID" value="EFH88623.1"/>
    <property type="molecule type" value="Genomic_DNA"/>
</dbReference>
<dbReference type="EMBL" id="ADVG01000005">
    <property type="protein sequence ID" value="EFH80418.1"/>
    <property type="molecule type" value="Genomic_DNA"/>
</dbReference>
<sequence>MGTYVQTETFDGTKGSPKPRKGHGDGATIRVGYVPSKGLQEATLKNGG</sequence>
<proteinExistence type="predicted"/>
<evidence type="ECO:0000256" key="1">
    <source>
        <dbReference type="SAM" id="MobiDB-lite"/>
    </source>
</evidence>
<dbReference type="AlphaFoldDB" id="D6TBJ7"/>
<feature type="region of interest" description="Disordered" evidence="1">
    <location>
        <begin position="1"/>
        <end position="30"/>
    </location>
</feature>
<dbReference type="EMBL" id="ADVG01000004">
    <property type="protein sequence ID" value="EFH82847.1"/>
    <property type="molecule type" value="Genomic_DNA"/>
</dbReference>
<organism evidence="9 13">
    <name type="scientific">Ktedonobacter racemifer DSM 44963</name>
    <dbReference type="NCBI Taxonomy" id="485913"/>
    <lineage>
        <taxon>Bacteria</taxon>
        <taxon>Bacillati</taxon>
        <taxon>Chloroflexota</taxon>
        <taxon>Ktedonobacteria</taxon>
        <taxon>Ktedonobacterales</taxon>
        <taxon>Ktedonobacteraceae</taxon>
        <taxon>Ktedonobacter</taxon>
    </lineage>
</organism>
<dbReference type="InParanoid" id="D6TBJ7"/>
<dbReference type="EMBL" id="ADVG01000001">
    <property type="protein sequence ID" value="EFH87981.1"/>
    <property type="molecule type" value="Genomic_DNA"/>
</dbReference>
<evidence type="ECO:0000313" key="3">
    <source>
        <dbReference type="EMBL" id="EFH79989.1"/>
    </source>
</evidence>